<proteinExistence type="predicted"/>
<name>A0ABN3VUL9_9ACTN</name>
<organism evidence="1 2">
    <name type="scientific">Streptosporangium fragile</name>
    <dbReference type="NCBI Taxonomy" id="46186"/>
    <lineage>
        <taxon>Bacteria</taxon>
        <taxon>Bacillati</taxon>
        <taxon>Actinomycetota</taxon>
        <taxon>Actinomycetes</taxon>
        <taxon>Streptosporangiales</taxon>
        <taxon>Streptosporangiaceae</taxon>
        <taxon>Streptosporangium</taxon>
    </lineage>
</organism>
<evidence type="ECO:0008006" key="3">
    <source>
        <dbReference type="Google" id="ProtNLM"/>
    </source>
</evidence>
<evidence type="ECO:0000313" key="2">
    <source>
        <dbReference type="Proteomes" id="UP001500831"/>
    </source>
</evidence>
<comment type="caution">
    <text evidence="1">The sequence shown here is derived from an EMBL/GenBank/DDBJ whole genome shotgun (WGS) entry which is preliminary data.</text>
</comment>
<dbReference type="Proteomes" id="UP001500831">
    <property type="component" value="Unassembled WGS sequence"/>
</dbReference>
<dbReference type="InterPro" id="IPR009467">
    <property type="entry name" value="Glycolipid-bd_prot_put"/>
</dbReference>
<gene>
    <name evidence="1" type="ORF">GCM10010517_14740</name>
</gene>
<dbReference type="SUPFAM" id="SSF159275">
    <property type="entry name" value="PA1994-like"/>
    <property type="match status" value="1"/>
</dbReference>
<sequence length="291" mass="30537">MPGVGTRFSVTVWNGTPEQATATPIMAIVANLLGGLSVLAGGGVAVDDLSRAAAVTVHASTTLPSPVFAPVSGVRARLRGTPVPSAVSRAGGRGTVMRGIVWVKDGGAEYAEVNLSSELTAVGVAIGTDPVPYRLEYTLRTFPGYMTELLSVRAHGPGWQRALDLRRSAHGTWSCETKTDGHLEGPFPGGDMGVLNDALDCDLGFSPLTNTMPVLRHGLNACEGRMDFVMALVQVPHLHVIRHAQRYTHIAPNAVRFESEGFGADLTLDDDGIVVDYPGLAKLVGGPPPPS</sequence>
<protein>
    <recommendedName>
        <fullName evidence="3">Transcriptional regulator</fullName>
    </recommendedName>
</protein>
<accession>A0ABN3VUL9</accession>
<dbReference type="Pfam" id="PF06475">
    <property type="entry name" value="Glycolipid_bind"/>
    <property type="match status" value="1"/>
</dbReference>
<evidence type="ECO:0000313" key="1">
    <source>
        <dbReference type="EMBL" id="GAA2856425.1"/>
    </source>
</evidence>
<reference evidence="1 2" key="1">
    <citation type="journal article" date="2019" name="Int. J. Syst. Evol. Microbiol.">
        <title>The Global Catalogue of Microorganisms (GCM) 10K type strain sequencing project: providing services to taxonomists for standard genome sequencing and annotation.</title>
        <authorList>
            <consortium name="The Broad Institute Genomics Platform"/>
            <consortium name="The Broad Institute Genome Sequencing Center for Infectious Disease"/>
            <person name="Wu L."/>
            <person name="Ma J."/>
        </authorList>
    </citation>
    <scope>NUCLEOTIDE SEQUENCE [LARGE SCALE GENOMIC DNA]</scope>
    <source>
        <strain evidence="1 2">JCM 6242</strain>
    </source>
</reference>
<dbReference type="EMBL" id="BAAAVI010000007">
    <property type="protein sequence ID" value="GAA2856425.1"/>
    <property type="molecule type" value="Genomic_DNA"/>
</dbReference>
<keyword evidence="2" id="KW-1185">Reference proteome</keyword>